<organism evidence="2 3">
    <name type="scientific">Serratia nematodiphila</name>
    <dbReference type="NCBI Taxonomy" id="458197"/>
    <lineage>
        <taxon>Bacteria</taxon>
        <taxon>Pseudomonadati</taxon>
        <taxon>Pseudomonadota</taxon>
        <taxon>Gammaproteobacteria</taxon>
        <taxon>Enterobacterales</taxon>
        <taxon>Yersiniaceae</taxon>
        <taxon>Serratia</taxon>
    </lineage>
</organism>
<comment type="caution">
    <text evidence="2">The sequence shown here is derived from an EMBL/GenBank/DDBJ whole genome shotgun (WGS) entry which is preliminary data.</text>
</comment>
<sequence length="116" mass="11321">MQEIDAKHFHLIAGAGNFGDNRSSNGRVNNNGGNKNGGGSSNQGFYGKHTSPDCVNGVITGSLGGLGGLAVGALNGGCFKEGSKGGGNVGMGKGGNKNSGSSCNNNSSKGGNTCSR</sequence>
<gene>
    <name evidence="2" type="ORF">SAMN02927935_00089</name>
</gene>
<keyword evidence="3" id="KW-1185">Reference proteome</keyword>
<name>A0A1G5AKH2_9GAMM</name>
<evidence type="ECO:0000313" key="3">
    <source>
        <dbReference type="Proteomes" id="UP000183031"/>
    </source>
</evidence>
<dbReference type="RefSeq" id="WP_004940946.1">
    <property type="nucleotide sequence ID" value="NZ_CBCSIN010000001.1"/>
</dbReference>
<dbReference type="Proteomes" id="UP000183031">
    <property type="component" value="Unassembled WGS sequence"/>
</dbReference>
<proteinExistence type="predicted"/>
<feature type="region of interest" description="Disordered" evidence="1">
    <location>
        <begin position="15"/>
        <end position="46"/>
    </location>
</feature>
<evidence type="ECO:0000313" key="2">
    <source>
        <dbReference type="EMBL" id="SCX78355.1"/>
    </source>
</evidence>
<protein>
    <submittedName>
        <fullName evidence="2">Uncharacterized protein</fullName>
    </submittedName>
</protein>
<dbReference type="EMBL" id="FMUT01000002">
    <property type="protein sequence ID" value="SCX78355.1"/>
    <property type="molecule type" value="Genomic_DNA"/>
</dbReference>
<evidence type="ECO:0000256" key="1">
    <source>
        <dbReference type="SAM" id="MobiDB-lite"/>
    </source>
</evidence>
<feature type="compositionally biased region" description="Gly residues" evidence="1">
    <location>
        <begin position="87"/>
        <end position="97"/>
    </location>
</feature>
<accession>A0A1G5AKH2</accession>
<reference evidence="2 3" key="1">
    <citation type="submission" date="2016-10" db="EMBL/GenBank/DDBJ databases">
        <authorList>
            <person name="Varghese N."/>
            <person name="Submissions S."/>
        </authorList>
    </citation>
    <scope>NUCLEOTIDE SEQUENCE [LARGE SCALE GENOMIC DNA]</scope>
    <source>
        <strain evidence="2 3">CGMCC 1.6853</strain>
    </source>
</reference>
<feature type="compositionally biased region" description="Low complexity" evidence="1">
    <location>
        <begin position="19"/>
        <end position="33"/>
    </location>
</feature>
<feature type="compositionally biased region" description="Low complexity" evidence="1">
    <location>
        <begin position="98"/>
        <end position="116"/>
    </location>
</feature>
<feature type="region of interest" description="Disordered" evidence="1">
    <location>
        <begin position="87"/>
        <end position="116"/>
    </location>
</feature>